<feature type="region of interest" description="Disordered" evidence="1">
    <location>
        <begin position="67"/>
        <end position="135"/>
    </location>
</feature>
<accession>A0A914YM53</accession>
<dbReference type="AlphaFoldDB" id="A0A914YM53"/>
<sequence length="278" mass="30866">MSTTQPSTTGLDATDLSSLFTYLIELCSSKANSDEQQSIAQVIRPLFTKSLESSPSFYRFLNPLASTPKASNAKKNVMKRQPTPSNKKVKKKTSKSPQRKRKDSAPEGSASRPSSAKERKQSDEGNVSMDNPPQPLMSQDEVILKLLKAIEFSQDELATIVLCSLLRGYAVACKDPVGQRRLRRLVRLDAANYCLRAMRPLMSEKNPSPLQILACDALSLALVHVAAKDRKITLKVRLSGMIPLFNRRIMEAERLWTSSTLLRLVCRCCLRSGLKIAA</sequence>
<organism evidence="2 3">
    <name type="scientific">Panagrolaimus superbus</name>
    <dbReference type="NCBI Taxonomy" id="310955"/>
    <lineage>
        <taxon>Eukaryota</taxon>
        <taxon>Metazoa</taxon>
        <taxon>Ecdysozoa</taxon>
        <taxon>Nematoda</taxon>
        <taxon>Chromadorea</taxon>
        <taxon>Rhabditida</taxon>
        <taxon>Tylenchina</taxon>
        <taxon>Panagrolaimomorpha</taxon>
        <taxon>Panagrolaimoidea</taxon>
        <taxon>Panagrolaimidae</taxon>
        <taxon>Panagrolaimus</taxon>
    </lineage>
</organism>
<reference evidence="3" key="1">
    <citation type="submission" date="2022-11" db="UniProtKB">
        <authorList>
            <consortium name="WormBaseParasite"/>
        </authorList>
    </citation>
    <scope>IDENTIFICATION</scope>
</reference>
<proteinExistence type="predicted"/>
<feature type="compositionally biased region" description="Basic residues" evidence="1">
    <location>
        <begin position="87"/>
        <end position="102"/>
    </location>
</feature>
<dbReference type="Proteomes" id="UP000887577">
    <property type="component" value="Unplaced"/>
</dbReference>
<evidence type="ECO:0000256" key="1">
    <source>
        <dbReference type="SAM" id="MobiDB-lite"/>
    </source>
</evidence>
<name>A0A914YM53_9BILA</name>
<evidence type="ECO:0000313" key="2">
    <source>
        <dbReference type="Proteomes" id="UP000887577"/>
    </source>
</evidence>
<protein>
    <submittedName>
        <fullName evidence="3">Uncharacterized protein</fullName>
    </submittedName>
</protein>
<keyword evidence="2" id="KW-1185">Reference proteome</keyword>
<evidence type="ECO:0000313" key="3">
    <source>
        <dbReference type="WBParaSite" id="PSU_v2.g19997.t1"/>
    </source>
</evidence>
<dbReference type="WBParaSite" id="PSU_v2.g19997.t1">
    <property type="protein sequence ID" value="PSU_v2.g19997.t1"/>
    <property type="gene ID" value="PSU_v2.g19997"/>
</dbReference>